<dbReference type="AlphaFoldDB" id="A0A1M5GY82"/>
<dbReference type="OrthoDB" id="1432119at2"/>
<organism evidence="1 2">
    <name type="scientific">Flavobacterium segetis</name>
    <dbReference type="NCBI Taxonomy" id="271157"/>
    <lineage>
        <taxon>Bacteria</taxon>
        <taxon>Pseudomonadati</taxon>
        <taxon>Bacteroidota</taxon>
        <taxon>Flavobacteriia</taxon>
        <taxon>Flavobacteriales</taxon>
        <taxon>Flavobacteriaceae</taxon>
        <taxon>Flavobacterium</taxon>
    </lineage>
</organism>
<protein>
    <submittedName>
        <fullName evidence="1">Uncharacterized protein</fullName>
    </submittedName>
</protein>
<dbReference type="STRING" id="271157.SAMN05444396_104237"/>
<name>A0A1M5GY82_9FLAO</name>
<evidence type="ECO:0000313" key="1">
    <source>
        <dbReference type="EMBL" id="SHG08699.1"/>
    </source>
</evidence>
<accession>A0A1M5GY82</accession>
<dbReference type="Proteomes" id="UP000184036">
    <property type="component" value="Unassembled WGS sequence"/>
</dbReference>
<keyword evidence="2" id="KW-1185">Reference proteome</keyword>
<reference evidence="2" key="1">
    <citation type="submission" date="2016-11" db="EMBL/GenBank/DDBJ databases">
        <authorList>
            <person name="Varghese N."/>
            <person name="Submissions S."/>
        </authorList>
    </citation>
    <scope>NUCLEOTIDE SEQUENCE [LARGE SCALE GENOMIC DNA]</scope>
    <source>
        <strain evidence="2">DSM 19741</strain>
    </source>
</reference>
<proteinExistence type="predicted"/>
<dbReference type="EMBL" id="FQWE01000004">
    <property type="protein sequence ID" value="SHG08699.1"/>
    <property type="molecule type" value="Genomic_DNA"/>
</dbReference>
<dbReference type="RefSeq" id="WP_072990314.1">
    <property type="nucleotide sequence ID" value="NZ_FQWE01000004.1"/>
</dbReference>
<sequence length="208" mass="24277">MFSKELKKAIQELPSGEKDKLIFRLLRRDLDLANRLHFELVDVETVEDKRAAFELEMLRKINHFSERFYSVGYLLQDTRFLSGEITYHVKITKDKFGEISLNLRMLNQLLTINNKRIESTTYSKAYTLCIYVIARAFKILILIKSIDEDYFLDFKEDLSVLGELIGQNPMLMRTAINNGLDVNWLISAEIPENIVAIHKEIRANGFLK</sequence>
<gene>
    <name evidence="1" type="ORF">SAMN05444396_104237</name>
</gene>
<evidence type="ECO:0000313" key="2">
    <source>
        <dbReference type="Proteomes" id="UP000184036"/>
    </source>
</evidence>